<dbReference type="PROSITE" id="PS52015">
    <property type="entry name" value="TONB_CTD"/>
    <property type="match status" value="1"/>
</dbReference>
<feature type="domain" description="TonB C-terminal" evidence="11">
    <location>
        <begin position="134"/>
        <end position="224"/>
    </location>
</feature>
<dbReference type="EMBL" id="JANUGW010000003">
    <property type="protein sequence ID" value="MCS0580867.1"/>
    <property type="molecule type" value="Genomic_DNA"/>
</dbReference>
<protein>
    <submittedName>
        <fullName evidence="12">Energy transducer TonB</fullName>
    </submittedName>
</protein>
<keyword evidence="5" id="KW-0997">Cell inner membrane</keyword>
<dbReference type="Proteomes" id="UP001204151">
    <property type="component" value="Unassembled WGS sequence"/>
</dbReference>
<keyword evidence="6" id="KW-0812">Transmembrane</keyword>
<dbReference type="InterPro" id="IPR051045">
    <property type="entry name" value="TonB-dependent_transducer"/>
</dbReference>
<dbReference type="InterPro" id="IPR037682">
    <property type="entry name" value="TonB_C"/>
</dbReference>
<comment type="caution">
    <text evidence="12">The sequence shown here is derived from an EMBL/GenBank/DDBJ whole genome shotgun (WGS) entry which is preliminary data.</text>
</comment>
<dbReference type="NCBIfam" id="TIGR01352">
    <property type="entry name" value="tonB_Cterm"/>
    <property type="match status" value="1"/>
</dbReference>
<keyword evidence="8" id="KW-1133">Transmembrane helix</keyword>
<comment type="similarity">
    <text evidence="2">Belongs to the TonB family.</text>
</comment>
<evidence type="ECO:0000313" key="12">
    <source>
        <dbReference type="EMBL" id="MCS0580867.1"/>
    </source>
</evidence>
<dbReference type="SUPFAM" id="SSF74653">
    <property type="entry name" value="TolA/TonB C-terminal domain"/>
    <property type="match status" value="1"/>
</dbReference>
<evidence type="ECO:0000256" key="1">
    <source>
        <dbReference type="ARBA" id="ARBA00004383"/>
    </source>
</evidence>
<evidence type="ECO:0000256" key="5">
    <source>
        <dbReference type="ARBA" id="ARBA00022519"/>
    </source>
</evidence>
<name>A0ABT1ZLT9_9BURK</name>
<evidence type="ECO:0000259" key="11">
    <source>
        <dbReference type="PROSITE" id="PS52015"/>
    </source>
</evidence>
<evidence type="ECO:0000256" key="3">
    <source>
        <dbReference type="ARBA" id="ARBA00022448"/>
    </source>
</evidence>
<reference evidence="12 13" key="1">
    <citation type="submission" date="2022-08" db="EMBL/GenBank/DDBJ databases">
        <title>Reclassification of Massilia species as members of the genera Telluria, Duganella, Pseudoduganella, Mokoshia gen. nov. and Zemynaea gen. nov. using orthogonal and non-orthogonal genome-based approaches.</title>
        <authorList>
            <person name="Bowman J.P."/>
        </authorList>
    </citation>
    <scope>NUCLEOTIDE SEQUENCE [LARGE SCALE GENOMIC DNA]</scope>
    <source>
        <strain evidence="12 13">JCM 31316</strain>
    </source>
</reference>
<evidence type="ECO:0000256" key="2">
    <source>
        <dbReference type="ARBA" id="ARBA00006555"/>
    </source>
</evidence>
<keyword evidence="3" id="KW-0813">Transport</keyword>
<keyword evidence="9" id="KW-0472">Membrane</keyword>
<proteinExistence type="inferred from homology"/>
<keyword evidence="7" id="KW-0653">Protein transport</keyword>
<sequence length="224" mass="23013">MQFTSLSSGNRPDGKAVKIALVAGLHVALGAMFVHSINTKKIALPSLPNDLVVMLDPQQPDPPKPPPEPPKPVPKMAPPDIVVPKVDVDVAPPPVPAPVQATTESDPSPFPAAPSSDAPPEPAAPPSANPGQMHTAVFADANGCALPDYPAAAARRGDTGTTTLALLVGADGRVSSARVEHSSGSRDLDRAAVNALSLCTFKPATTNGTPQAGWAKLAYVWKLD</sequence>
<comment type="subcellular location">
    <subcellularLocation>
        <location evidence="1">Cell inner membrane</location>
        <topology evidence="1">Single-pass membrane protein</topology>
        <orientation evidence="1">Periplasmic side</orientation>
    </subcellularLocation>
</comment>
<organism evidence="12 13">
    <name type="scientific">Massilia pinisoli</name>
    <dbReference type="NCBI Taxonomy" id="1772194"/>
    <lineage>
        <taxon>Bacteria</taxon>
        <taxon>Pseudomonadati</taxon>
        <taxon>Pseudomonadota</taxon>
        <taxon>Betaproteobacteria</taxon>
        <taxon>Burkholderiales</taxon>
        <taxon>Oxalobacteraceae</taxon>
        <taxon>Telluria group</taxon>
        <taxon>Massilia</taxon>
    </lineage>
</organism>
<dbReference type="PANTHER" id="PTHR33446">
    <property type="entry name" value="PROTEIN TONB-RELATED"/>
    <property type="match status" value="1"/>
</dbReference>
<evidence type="ECO:0000256" key="10">
    <source>
        <dbReference type="SAM" id="MobiDB-lite"/>
    </source>
</evidence>
<evidence type="ECO:0000256" key="7">
    <source>
        <dbReference type="ARBA" id="ARBA00022927"/>
    </source>
</evidence>
<evidence type="ECO:0000256" key="9">
    <source>
        <dbReference type="ARBA" id="ARBA00023136"/>
    </source>
</evidence>
<feature type="compositionally biased region" description="Pro residues" evidence="10">
    <location>
        <begin position="59"/>
        <end position="77"/>
    </location>
</feature>
<gene>
    <name evidence="12" type="ORF">NX784_04635</name>
</gene>
<evidence type="ECO:0000313" key="13">
    <source>
        <dbReference type="Proteomes" id="UP001204151"/>
    </source>
</evidence>
<evidence type="ECO:0000256" key="8">
    <source>
        <dbReference type="ARBA" id="ARBA00022989"/>
    </source>
</evidence>
<dbReference type="PANTHER" id="PTHR33446:SF2">
    <property type="entry name" value="PROTEIN TONB"/>
    <property type="match status" value="1"/>
</dbReference>
<keyword evidence="4" id="KW-1003">Cell membrane</keyword>
<dbReference type="Pfam" id="PF03544">
    <property type="entry name" value="TonB_C"/>
    <property type="match status" value="1"/>
</dbReference>
<feature type="compositionally biased region" description="Pro residues" evidence="10">
    <location>
        <begin position="108"/>
        <end position="128"/>
    </location>
</feature>
<evidence type="ECO:0000256" key="6">
    <source>
        <dbReference type="ARBA" id="ARBA00022692"/>
    </source>
</evidence>
<accession>A0ABT1ZLT9</accession>
<dbReference type="InterPro" id="IPR006260">
    <property type="entry name" value="TonB/TolA_C"/>
</dbReference>
<dbReference type="Gene3D" id="3.30.1150.10">
    <property type="match status" value="1"/>
</dbReference>
<keyword evidence="13" id="KW-1185">Reference proteome</keyword>
<dbReference type="RefSeq" id="WP_258815524.1">
    <property type="nucleotide sequence ID" value="NZ_JANUGW010000003.1"/>
</dbReference>
<feature type="region of interest" description="Disordered" evidence="10">
    <location>
        <begin position="53"/>
        <end position="132"/>
    </location>
</feature>
<evidence type="ECO:0000256" key="4">
    <source>
        <dbReference type="ARBA" id="ARBA00022475"/>
    </source>
</evidence>